<dbReference type="Pfam" id="PF08889">
    <property type="entry name" value="WbqC"/>
    <property type="match status" value="1"/>
</dbReference>
<keyword evidence="2" id="KW-1185">Reference proteome</keyword>
<dbReference type="RefSeq" id="WP_105052318.1">
    <property type="nucleotide sequence ID" value="NZ_BMYG01000002.1"/>
</dbReference>
<protein>
    <recommendedName>
        <fullName evidence="3">WbqC family protein</fullName>
    </recommendedName>
</protein>
<comment type="caution">
    <text evidence="1">The sequence shown here is derived from an EMBL/GenBank/DDBJ whole genome shotgun (WGS) entry which is preliminary data.</text>
</comment>
<evidence type="ECO:0000313" key="1">
    <source>
        <dbReference type="EMBL" id="PQJ53821.1"/>
    </source>
</evidence>
<gene>
    <name evidence="1" type="ORF">BTO11_09185</name>
</gene>
<dbReference type="EMBL" id="MSCH01000003">
    <property type="protein sequence ID" value="PQJ53821.1"/>
    <property type="molecule type" value="Genomic_DNA"/>
</dbReference>
<name>A0A2S7UX24_9GAMM</name>
<dbReference type="AlphaFoldDB" id="A0A2S7UX24"/>
<sequence length="234" mass="27524">MKVAIMQPYFFPYIGYFQLLNEVDTFVIYDDIEYTKKGWINRNRLQLNGKEFMFTLPLKKASDYLPVNQRELANSWVKDKNKLLNKISSTYQNAPYFETVWPLVVNIFNCTHINLFDFIFNSITELTKWFNIQTNLVVSSSLKYNSELKAHDKVINLCQALNTIEYINPIGGLELYNKQDFINNDLKLTFINPILKSYSQSATPFLSHLSILDVIMYNSHEEVKRIINEDFELL</sequence>
<evidence type="ECO:0008006" key="3">
    <source>
        <dbReference type="Google" id="ProtNLM"/>
    </source>
</evidence>
<organism evidence="1 2">
    <name type="scientific">Psychrosphaera saromensis</name>
    <dbReference type="NCBI Taxonomy" id="716813"/>
    <lineage>
        <taxon>Bacteria</taxon>
        <taxon>Pseudomonadati</taxon>
        <taxon>Pseudomonadota</taxon>
        <taxon>Gammaproteobacteria</taxon>
        <taxon>Alteromonadales</taxon>
        <taxon>Pseudoalteromonadaceae</taxon>
        <taxon>Psychrosphaera</taxon>
    </lineage>
</organism>
<dbReference type="Proteomes" id="UP000239007">
    <property type="component" value="Unassembled WGS sequence"/>
</dbReference>
<accession>A0A2S7UX24</accession>
<dbReference type="InterPro" id="IPR014985">
    <property type="entry name" value="WbqC"/>
</dbReference>
<evidence type="ECO:0000313" key="2">
    <source>
        <dbReference type="Proteomes" id="UP000239007"/>
    </source>
</evidence>
<reference evidence="1 2" key="1">
    <citation type="submission" date="2016-12" db="EMBL/GenBank/DDBJ databases">
        <title>Diversity of luminous bacteria.</title>
        <authorList>
            <person name="Yoshizawa S."/>
            <person name="Kogure K."/>
        </authorList>
    </citation>
    <scope>NUCLEOTIDE SEQUENCE [LARGE SCALE GENOMIC DNA]</scope>
    <source>
        <strain evidence="1 2">SA4-48</strain>
    </source>
</reference>
<proteinExistence type="predicted"/>
<dbReference type="OrthoDB" id="3611744at2"/>